<dbReference type="PANTHER" id="PTHR23316">
    <property type="entry name" value="IMPORTIN ALPHA"/>
    <property type="match status" value="1"/>
</dbReference>
<dbReference type="Proteomes" id="UP000187209">
    <property type="component" value="Unassembled WGS sequence"/>
</dbReference>
<evidence type="ECO:0000256" key="3">
    <source>
        <dbReference type="ARBA" id="ARBA00022927"/>
    </source>
</evidence>
<dbReference type="Pfam" id="PF00514">
    <property type="entry name" value="Arm"/>
    <property type="match status" value="1"/>
</dbReference>
<name>A0A1R2BVY2_9CILI</name>
<dbReference type="Gene3D" id="1.25.10.10">
    <property type="entry name" value="Leucine-rich Repeat Variant"/>
    <property type="match status" value="1"/>
</dbReference>
<organism evidence="5 6">
    <name type="scientific">Stentor coeruleus</name>
    <dbReference type="NCBI Taxonomy" id="5963"/>
    <lineage>
        <taxon>Eukaryota</taxon>
        <taxon>Sar</taxon>
        <taxon>Alveolata</taxon>
        <taxon>Ciliophora</taxon>
        <taxon>Postciliodesmatophora</taxon>
        <taxon>Heterotrichea</taxon>
        <taxon>Heterotrichida</taxon>
        <taxon>Stentoridae</taxon>
        <taxon>Stentor</taxon>
    </lineage>
</organism>
<dbReference type="InterPro" id="IPR011989">
    <property type="entry name" value="ARM-like"/>
</dbReference>
<evidence type="ECO:0000313" key="6">
    <source>
        <dbReference type="Proteomes" id="UP000187209"/>
    </source>
</evidence>
<keyword evidence="3" id="KW-0653">Protein transport</keyword>
<gene>
    <name evidence="5" type="ORF">SteCoe_18713</name>
</gene>
<dbReference type="AlphaFoldDB" id="A0A1R2BVY2"/>
<dbReference type="InterPro" id="IPR000225">
    <property type="entry name" value="Armadillo"/>
</dbReference>
<evidence type="ECO:0000256" key="4">
    <source>
        <dbReference type="PROSITE-ProRule" id="PRU00259"/>
    </source>
</evidence>
<evidence type="ECO:0000313" key="5">
    <source>
        <dbReference type="EMBL" id="OMJ80948.1"/>
    </source>
</evidence>
<protein>
    <recommendedName>
        <fullName evidence="7">Importin subunit alpha</fullName>
    </recommendedName>
</protein>
<dbReference type="EMBL" id="MPUH01000401">
    <property type="protein sequence ID" value="OMJ80948.1"/>
    <property type="molecule type" value="Genomic_DNA"/>
</dbReference>
<keyword evidence="2" id="KW-0813">Transport</keyword>
<comment type="caution">
    <text evidence="5">The sequence shown here is derived from an EMBL/GenBank/DDBJ whole genome shotgun (WGS) entry which is preliminary data.</text>
</comment>
<evidence type="ECO:0000256" key="2">
    <source>
        <dbReference type="ARBA" id="ARBA00022448"/>
    </source>
</evidence>
<accession>A0A1R2BVY2</accession>
<keyword evidence="6" id="KW-1185">Reference proteome</keyword>
<feature type="repeat" description="ARM" evidence="4">
    <location>
        <begin position="210"/>
        <end position="240"/>
    </location>
</feature>
<comment type="similarity">
    <text evidence="1">Belongs to the importin alpha family.</text>
</comment>
<evidence type="ECO:0008006" key="7">
    <source>
        <dbReference type="Google" id="ProtNLM"/>
    </source>
</evidence>
<sequence>MAGVTDTSKRISLRNQSFMDTGPNTTTKSNKFAVQLRKDKRMSLLTKKRQKFLSPKDNSNGHFPNELFDIFPILSSSPNITSTFITLFDFIIIPQDNNILLLILKGINALLISENRDSIHFSLTQEHINALITLMDNTDENFIEISIDIGTNLIWLSNSYAEIFVRMGCWQCIYRNTIAKAEKVRLSSLWLLANLSGSSQDLRKRLINYGSFDFLIEFLNLQNPSQKIVDAALWAMSNLSKNINTLDEDKFEALITLLKKYHRTQKKFTIKSSLLIIYNLIYKNDIFIKAFLKSGIIPEILPHTKSNDSKTIYYCLKIFNIIISSNDNNNTQVLMNLNIIEILRELIDHHNDYIREEVYFCFSNIVAGTETQRQVFIQDFSLTKSLKGFIDCKVEVQNETSHLFLNLSKLCTSDDVEMFYHMGILTRMSEEIKNEHCDAFFNTILEAIYNFLMKISERLMEKIYEENFFGPIEEMMINNRTADKALRILQKFLPDKFISIDQPEYFEFS</sequence>
<dbReference type="SUPFAM" id="SSF48371">
    <property type="entry name" value="ARM repeat"/>
    <property type="match status" value="1"/>
</dbReference>
<dbReference type="InterPro" id="IPR016024">
    <property type="entry name" value="ARM-type_fold"/>
</dbReference>
<proteinExistence type="inferred from homology"/>
<evidence type="ECO:0000256" key="1">
    <source>
        <dbReference type="ARBA" id="ARBA00010394"/>
    </source>
</evidence>
<reference evidence="5 6" key="1">
    <citation type="submission" date="2016-11" db="EMBL/GenBank/DDBJ databases">
        <title>The macronuclear genome of Stentor coeruleus: a giant cell with tiny introns.</title>
        <authorList>
            <person name="Slabodnick M."/>
            <person name="Ruby J.G."/>
            <person name="Reiff S.B."/>
            <person name="Swart E.C."/>
            <person name="Gosai S."/>
            <person name="Prabakaran S."/>
            <person name="Witkowska E."/>
            <person name="Larue G.E."/>
            <person name="Fisher S."/>
            <person name="Freeman R.M."/>
            <person name="Gunawardena J."/>
            <person name="Chu W."/>
            <person name="Stover N.A."/>
            <person name="Gregory B.D."/>
            <person name="Nowacki M."/>
            <person name="Derisi J."/>
            <person name="Roy S.W."/>
            <person name="Marshall W.F."/>
            <person name="Sood P."/>
        </authorList>
    </citation>
    <scope>NUCLEOTIDE SEQUENCE [LARGE SCALE GENOMIC DNA]</scope>
    <source>
        <strain evidence="5">WM001</strain>
    </source>
</reference>
<dbReference type="GO" id="GO:0015031">
    <property type="term" value="P:protein transport"/>
    <property type="evidence" value="ECO:0007669"/>
    <property type="project" value="UniProtKB-KW"/>
</dbReference>
<dbReference type="SMART" id="SM00185">
    <property type="entry name" value="ARM"/>
    <property type="match status" value="3"/>
</dbReference>
<dbReference type="PROSITE" id="PS50176">
    <property type="entry name" value="ARM_REPEAT"/>
    <property type="match status" value="1"/>
</dbReference>